<dbReference type="SUPFAM" id="SSF58104">
    <property type="entry name" value="Methyl-accepting chemotaxis protein (MCP) signaling domain"/>
    <property type="match status" value="1"/>
</dbReference>
<dbReference type="AlphaFoldDB" id="A0A239KA58"/>
<comment type="similarity">
    <text evidence="2">Belongs to the methyl-accepting chemotaxis (MCP) protein family.</text>
</comment>
<evidence type="ECO:0000313" key="7">
    <source>
        <dbReference type="Proteomes" id="UP000198356"/>
    </source>
</evidence>
<dbReference type="GO" id="GO:0016020">
    <property type="term" value="C:membrane"/>
    <property type="evidence" value="ECO:0007669"/>
    <property type="project" value="InterPro"/>
</dbReference>
<dbReference type="InterPro" id="IPR004090">
    <property type="entry name" value="Chemotax_Me-accpt_rcpt"/>
</dbReference>
<accession>A0A239KA58</accession>
<dbReference type="GO" id="GO:0006935">
    <property type="term" value="P:chemotaxis"/>
    <property type="evidence" value="ECO:0007669"/>
    <property type="project" value="InterPro"/>
</dbReference>
<dbReference type="Pfam" id="PF17201">
    <property type="entry name" value="Cache_3-Cache_2"/>
    <property type="match status" value="1"/>
</dbReference>
<dbReference type="OrthoDB" id="105062at2"/>
<dbReference type="PANTHER" id="PTHR32089">
    <property type="entry name" value="METHYL-ACCEPTING CHEMOTAXIS PROTEIN MCPB"/>
    <property type="match status" value="1"/>
</dbReference>
<dbReference type="InterPro" id="IPR029151">
    <property type="entry name" value="Sensor-like_sf"/>
</dbReference>
<dbReference type="InterPro" id="IPR004089">
    <property type="entry name" value="MCPsignal_dom"/>
</dbReference>
<proteinExistence type="inferred from homology"/>
<dbReference type="RefSeq" id="WP_089409024.1">
    <property type="nucleotide sequence ID" value="NZ_FZOU01000004.1"/>
</dbReference>
<sequence length="678" mass="72831">MIGRALAGLRLSLRQQITALAVLAALFATCTVSVLVLMNERIASKLVGGEVTSFTEERVARSAQKAYYTCHLAEDFIQKSVNTNLNVARTALAQAGGVHPTGQTTTWNALNQYSLSRTSIAAPLWSLGGRSLTGDRSFQNHLPVIDDVTAQTGDTVTLFQRVNAGDMLRVATSVVAADGQRAIGTYIPQTMPDGTPNPVIKTVLSGQTYRGKAYVVNAWYITAYEPLLDAKGAVIGMLYAGVKQEGVGTLREALDTSSKSGEHSSVAVYYGKDSQNFSNKALIEPSGLSAATKDQWLPVALAQGPKLPEGATGGLTVTDAATGARSIVHYIYYKPWDWIIVVAADSRDFQSATDRVRTQFYNLLWQSVVGGLLALILGAMVAYLISKRITDPMADLSIHLTSNATQIASSAIHQQANVATFMASSNQIASAVKEISATSQELLRAMVEIADAAEKTSGLAREGRQGLRGMETSMQVLSNVTGSISSKLTAIRMKAARINSVVTTITKVADQTNLLSLNAAIEAEKAGEAGAGFAVVAREIRRLADQSAIATLDIERMVEEMQEAVTGGVEEMRDLAGAVKGGNDAAEAIRGQFGEIIERVESIAPRYETVHQGMQNQSEGAQQISEAMWQLTETARQTSDSVNDLNDVSRQLHEAVRVLKERIFKMEVKKLRTVDVKD</sequence>
<dbReference type="SMART" id="SM00283">
    <property type="entry name" value="MA"/>
    <property type="match status" value="1"/>
</dbReference>
<name>A0A239KA58_9BACT</name>
<feature type="domain" description="Methyl-accepting transducer" evidence="5">
    <location>
        <begin position="396"/>
        <end position="632"/>
    </location>
</feature>
<dbReference type="PRINTS" id="PR00260">
    <property type="entry name" value="CHEMTRNSDUCR"/>
</dbReference>
<dbReference type="Proteomes" id="UP000198356">
    <property type="component" value="Unassembled WGS sequence"/>
</dbReference>
<dbReference type="Gene3D" id="1.10.287.950">
    <property type="entry name" value="Methyl-accepting chemotaxis protein"/>
    <property type="match status" value="1"/>
</dbReference>
<keyword evidence="4" id="KW-0812">Transmembrane</keyword>
<dbReference type="GO" id="GO:0007165">
    <property type="term" value="P:signal transduction"/>
    <property type="evidence" value="ECO:0007669"/>
    <property type="project" value="UniProtKB-KW"/>
</dbReference>
<evidence type="ECO:0000313" key="6">
    <source>
        <dbReference type="EMBL" id="SNT14850.1"/>
    </source>
</evidence>
<dbReference type="SUPFAM" id="SSF103190">
    <property type="entry name" value="Sensory domain-like"/>
    <property type="match status" value="1"/>
</dbReference>
<keyword evidence="7" id="KW-1185">Reference proteome</keyword>
<dbReference type="PANTHER" id="PTHR32089:SF120">
    <property type="entry name" value="METHYL-ACCEPTING CHEMOTAXIS PROTEIN TLPQ"/>
    <property type="match status" value="1"/>
</dbReference>
<dbReference type="GO" id="GO:0004888">
    <property type="term" value="F:transmembrane signaling receptor activity"/>
    <property type="evidence" value="ECO:0007669"/>
    <property type="project" value="InterPro"/>
</dbReference>
<organism evidence="6 7">
    <name type="scientific">Granulicella rosea</name>
    <dbReference type="NCBI Taxonomy" id="474952"/>
    <lineage>
        <taxon>Bacteria</taxon>
        <taxon>Pseudomonadati</taxon>
        <taxon>Acidobacteriota</taxon>
        <taxon>Terriglobia</taxon>
        <taxon>Terriglobales</taxon>
        <taxon>Acidobacteriaceae</taxon>
        <taxon>Granulicella</taxon>
    </lineage>
</organism>
<reference evidence="6 7" key="1">
    <citation type="submission" date="2017-06" db="EMBL/GenBank/DDBJ databases">
        <authorList>
            <person name="Kim H.J."/>
            <person name="Triplett B.A."/>
        </authorList>
    </citation>
    <scope>NUCLEOTIDE SEQUENCE [LARGE SCALE GENOMIC DNA]</scope>
    <source>
        <strain evidence="6 7">DSM 18704</strain>
    </source>
</reference>
<protein>
    <submittedName>
        <fullName evidence="6">Methyl-accepting chemotaxis protein</fullName>
    </submittedName>
</protein>
<evidence type="ECO:0000256" key="1">
    <source>
        <dbReference type="ARBA" id="ARBA00023224"/>
    </source>
</evidence>
<evidence type="ECO:0000259" key="5">
    <source>
        <dbReference type="PROSITE" id="PS50111"/>
    </source>
</evidence>
<keyword evidence="4" id="KW-0472">Membrane</keyword>
<dbReference type="PROSITE" id="PS50111">
    <property type="entry name" value="CHEMOTAXIS_TRANSDUC_2"/>
    <property type="match status" value="1"/>
</dbReference>
<gene>
    <name evidence="6" type="ORF">SAMN05421770_104395</name>
</gene>
<keyword evidence="1 3" id="KW-0807">Transducer</keyword>
<feature type="transmembrane region" description="Helical" evidence="4">
    <location>
        <begin position="20"/>
        <end position="38"/>
    </location>
</feature>
<evidence type="ECO:0000256" key="4">
    <source>
        <dbReference type="SAM" id="Phobius"/>
    </source>
</evidence>
<dbReference type="EMBL" id="FZOU01000004">
    <property type="protein sequence ID" value="SNT14850.1"/>
    <property type="molecule type" value="Genomic_DNA"/>
</dbReference>
<dbReference type="Pfam" id="PF00015">
    <property type="entry name" value="MCPsignal"/>
    <property type="match status" value="1"/>
</dbReference>
<dbReference type="InterPro" id="IPR033462">
    <property type="entry name" value="Cache_3-Cache_2"/>
</dbReference>
<evidence type="ECO:0000256" key="3">
    <source>
        <dbReference type="PROSITE-ProRule" id="PRU00284"/>
    </source>
</evidence>
<feature type="transmembrane region" description="Helical" evidence="4">
    <location>
        <begin position="363"/>
        <end position="385"/>
    </location>
</feature>
<keyword evidence="4" id="KW-1133">Transmembrane helix</keyword>
<evidence type="ECO:0000256" key="2">
    <source>
        <dbReference type="ARBA" id="ARBA00029447"/>
    </source>
</evidence>